<dbReference type="Pfam" id="PF00005">
    <property type="entry name" value="ABC_tran"/>
    <property type="match status" value="1"/>
</dbReference>
<organism evidence="5 6">
    <name type="scientific">Paenarthrobacter nitroguajacolicus</name>
    <name type="common">Arthrobacter nitroguajacolicus</name>
    <dbReference type="NCBI Taxonomy" id="211146"/>
    <lineage>
        <taxon>Bacteria</taxon>
        <taxon>Bacillati</taxon>
        <taxon>Actinomycetota</taxon>
        <taxon>Actinomycetes</taxon>
        <taxon>Micrococcales</taxon>
        <taxon>Micrococcaceae</taxon>
        <taxon>Paenarthrobacter</taxon>
    </lineage>
</organism>
<sequence>MAHARQRCCAGRYQTVKVAFQNVCIALGGTPIVHDVSFTAPSGSVVGILGPNGCGKSTLLRSLYRVNKPTSGSVTLDGDDVRKLTSRQAALRVAVMAQESSQDFPMTAREVVMLGRAPHQRGFGADSDRDHHLVHHALLDVGASSLANRFFGGLSGGEKQRILLARALVQEAPVLVLDEPTNHVDVAFQLELMQLVTSRGRTVLAALHDMNLAAEFCDHVAVLQSGRLRAFGPPSSTLDHELIRRCFGVESRKLEHPLTGKALIAVAATRASTNRQKAAGTPPNPSAVHH</sequence>
<dbReference type="CDD" id="cd03214">
    <property type="entry name" value="ABC_Iron-Siderophores_B12_Hemin"/>
    <property type="match status" value="1"/>
</dbReference>
<evidence type="ECO:0000313" key="6">
    <source>
        <dbReference type="Proteomes" id="UP000316500"/>
    </source>
</evidence>
<evidence type="ECO:0000313" key="5">
    <source>
        <dbReference type="EMBL" id="TVU66236.1"/>
    </source>
</evidence>
<evidence type="ECO:0000256" key="1">
    <source>
        <dbReference type="ARBA" id="ARBA00022448"/>
    </source>
</evidence>
<dbReference type="AlphaFoldDB" id="A0A558HAU1"/>
<dbReference type="Proteomes" id="UP000316500">
    <property type="component" value="Unassembled WGS sequence"/>
</dbReference>
<evidence type="ECO:0000259" key="4">
    <source>
        <dbReference type="PROSITE" id="PS50893"/>
    </source>
</evidence>
<protein>
    <submittedName>
        <fullName evidence="5">ABC transporter ATP-binding protein</fullName>
    </submittedName>
</protein>
<dbReference type="Gene3D" id="3.40.50.300">
    <property type="entry name" value="P-loop containing nucleotide triphosphate hydrolases"/>
    <property type="match status" value="1"/>
</dbReference>
<keyword evidence="2" id="KW-0547">Nucleotide-binding</keyword>
<keyword evidence="3 5" id="KW-0067">ATP-binding</keyword>
<dbReference type="PANTHER" id="PTHR42794:SF2">
    <property type="entry name" value="ABC TRANSPORTER ATP-BINDING PROTEIN"/>
    <property type="match status" value="1"/>
</dbReference>
<accession>A0A558HAU1</accession>
<dbReference type="SMART" id="SM00382">
    <property type="entry name" value="AAA"/>
    <property type="match status" value="1"/>
</dbReference>
<dbReference type="InterPro" id="IPR003439">
    <property type="entry name" value="ABC_transporter-like_ATP-bd"/>
</dbReference>
<dbReference type="GO" id="GO:0016887">
    <property type="term" value="F:ATP hydrolysis activity"/>
    <property type="evidence" value="ECO:0007669"/>
    <property type="project" value="InterPro"/>
</dbReference>
<dbReference type="SUPFAM" id="SSF52540">
    <property type="entry name" value="P-loop containing nucleoside triphosphate hydrolases"/>
    <property type="match status" value="1"/>
</dbReference>
<dbReference type="InterPro" id="IPR017871">
    <property type="entry name" value="ABC_transporter-like_CS"/>
</dbReference>
<evidence type="ECO:0000256" key="2">
    <source>
        <dbReference type="ARBA" id="ARBA00022741"/>
    </source>
</evidence>
<dbReference type="GO" id="GO:0005524">
    <property type="term" value="F:ATP binding"/>
    <property type="evidence" value="ECO:0007669"/>
    <property type="project" value="UniProtKB-KW"/>
</dbReference>
<dbReference type="OrthoDB" id="5296765at2"/>
<dbReference type="EMBL" id="VNFK01000002">
    <property type="protein sequence ID" value="TVU66236.1"/>
    <property type="molecule type" value="Genomic_DNA"/>
</dbReference>
<dbReference type="InterPro" id="IPR027417">
    <property type="entry name" value="P-loop_NTPase"/>
</dbReference>
<dbReference type="InterPro" id="IPR003593">
    <property type="entry name" value="AAA+_ATPase"/>
</dbReference>
<dbReference type="PANTHER" id="PTHR42794">
    <property type="entry name" value="HEMIN IMPORT ATP-BINDING PROTEIN HMUV"/>
    <property type="match status" value="1"/>
</dbReference>
<comment type="caution">
    <text evidence="5">The sequence shown here is derived from an EMBL/GenBank/DDBJ whole genome shotgun (WGS) entry which is preliminary data.</text>
</comment>
<dbReference type="PROSITE" id="PS00211">
    <property type="entry name" value="ABC_TRANSPORTER_1"/>
    <property type="match status" value="1"/>
</dbReference>
<reference evidence="5 6" key="1">
    <citation type="submission" date="2019-07" db="EMBL/GenBank/DDBJ databases">
        <title>Diversity of Bacteria from Kongsfjorden, Arctic.</title>
        <authorList>
            <person name="Yu Y."/>
        </authorList>
    </citation>
    <scope>NUCLEOTIDE SEQUENCE [LARGE SCALE GENOMIC DNA]</scope>
    <source>
        <strain evidence="5 6">SM1928</strain>
    </source>
</reference>
<name>A0A558HAU1_PAENT</name>
<gene>
    <name evidence="5" type="ORF">FQP90_02335</name>
</gene>
<keyword evidence="1" id="KW-0813">Transport</keyword>
<dbReference type="PROSITE" id="PS50893">
    <property type="entry name" value="ABC_TRANSPORTER_2"/>
    <property type="match status" value="1"/>
</dbReference>
<feature type="domain" description="ABC transporter" evidence="4">
    <location>
        <begin position="18"/>
        <end position="250"/>
    </location>
</feature>
<dbReference type="FunFam" id="3.40.50.300:FF:000134">
    <property type="entry name" value="Iron-enterobactin ABC transporter ATP-binding protein"/>
    <property type="match status" value="1"/>
</dbReference>
<proteinExistence type="predicted"/>
<evidence type="ECO:0000256" key="3">
    <source>
        <dbReference type="ARBA" id="ARBA00022840"/>
    </source>
</evidence>